<feature type="transmembrane region" description="Helical" evidence="10">
    <location>
        <begin position="391"/>
        <end position="412"/>
    </location>
</feature>
<dbReference type="GO" id="GO:0042910">
    <property type="term" value="F:xenobiotic transmembrane transporter activity"/>
    <property type="evidence" value="ECO:0007669"/>
    <property type="project" value="InterPro"/>
</dbReference>
<evidence type="ECO:0000256" key="9">
    <source>
        <dbReference type="ARBA" id="ARBA00023251"/>
    </source>
</evidence>
<evidence type="ECO:0000313" key="11">
    <source>
        <dbReference type="EMBL" id="MBS5519725.1"/>
    </source>
</evidence>
<dbReference type="PANTHER" id="PTHR43823">
    <property type="entry name" value="SPORULATION PROTEIN YKVU"/>
    <property type="match status" value="1"/>
</dbReference>
<name>A0A943I1B3_9FIRM</name>
<reference evidence="11" key="1">
    <citation type="submission" date="2021-02" db="EMBL/GenBank/DDBJ databases">
        <title>Infant gut strain persistence is associated with maternal origin, phylogeny, and functional potential including surface adhesion and iron acquisition.</title>
        <authorList>
            <person name="Lou Y.C."/>
        </authorList>
    </citation>
    <scope>NUCLEOTIDE SEQUENCE</scope>
    <source>
        <strain evidence="11">L3_106_000M1_dasL3_106_000M1_concoct_15</strain>
    </source>
</reference>
<feature type="transmembrane region" description="Helical" evidence="10">
    <location>
        <begin position="288"/>
        <end position="311"/>
    </location>
</feature>
<sequence>MHNTQDKRSEKFHEMLEAPVDRLILKLAIPSILSMLTTSFYNMADTFFVSKLDTSSTAAVGVTFASMSIIQALGFFFGQGSGTYMARELGAQRIQNARIMASTSFFYAFICGLLLLLIGHFNARDIAHLTGSTPTILPHAASYLAIIMCGAPVMMCSLLMNNHLRFQGSSAFGMVGIMAGGCLNMLLDPLFIFSFGLGVSGAAYATVISQCFSFIILLVMTHKGGNIPIRFRDFHPSAFLFKEITAGGLPSLFRQGTASLATISLNVAAGAFGDAAIAAMSIVTRLAFIGASAIIGIGQGFQPVCGFSYGARSYQRLRDGFAFSLRMNTLVGLTASLVGFFFADPILRLFRDDPLVISIGTQALRAQCLTFTTMAFVIIANMLLQVTRRTTGAVLISIGRTGLFLIPFVLIVPRIFGLTGLIWCQSLSDLCAFFLSLYLARQFFRTLPQKDDQTLN</sequence>
<dbReference type="EMBL" id="JAGZCZ010000005">
    <property type="protein sequence ID" value="MBS5519725.1"/>
    <property type="molecule type" value="Genomic_DNA"/>
</dbReference>
<feature type="transmembrane region" description="Helical" evidence="10">
    <location>
        <begin position="172"/>
        <end position="195"/>
    </location>
</feature>
<feature type="transmembrane region" description="Helical" evidence="10">
    <location>
        <begin position="323"/>
        <end position="343"/>
    </location>
</feature>
<comment type="caution">
    <text evidence="11">The sequence shown here is derived from an EMBL/GenBank/DDBJ whole genome shotgun (WGS) entry which is preliminary data.</text>
</comment>
<feature type="transmembrane region" description="Helical" evidence="10">
    <location>
        <begin position="141"/>
        <end position="160"/>
    </location>
</feature>
<dbReference type="InterPro" id="IPR002528">
    <property type="entry name" value="MATE_fam"/>
</dbReference>
<dbReference type="InterPro" id="IPR051327">
    <property type="entry name" value="MATE_MepA_subfamily"/>
</dbReference>
<feature type="transmembrane region" description="Helical" evidence="10">
    <location>
        <begin position="201"/>
        <end position="220"/>
    </location>
</feature>
<evidence type="ECO:0000256" key="1">
    <source>
        <dbReference type="ARBA" id="ARBA00004651"/>
    </source>
</evidence>
<organism evidence="11 12">
    <name type="scientific">Acidaminococcus intestini</name>
    <dbReference type="NCBI Taxonomy" id="187327"/>
    <lineage>
        <taxon>Bacteria</taxon>
        <taxon>Bacillati</taxon>
        <taxon>Bacillota</taxon>
        <taxon>Negativicutes</taxon>
        <taxon>Acidaminococcales</taxon>
        <taxon>Acidaminococcaceae</taxon>
        <taxon>Acidaminococcus</taxon>
    </lineage>
</organism>
<dbReference type="GO" id="GO:0005886">
    <property type="term" value="C:plasma membrane"/>
    <property type="evidence" value="ECO:0007669"/>
    <property type="project" value="UniProtKB-SubCell"/>
</dbReference>
<dbReference type="PIRSF" id="PIRSF006603">
    <property type="entry name" value="DinF"/>
    <property type="match status" value="1"/>
</dbReference>
<protein>
    <recommendedName>
        <fullName evidence="3">Multidrug export protein MepA</fullName>
    </recommendedName>
</protein>
<dbReference type="Proteomes" id="UP000754226">
    <property type="component" value="Unassembled WGS sequence"/>
</dbReference>
<evidence type="ECO:0000256" key="8">
    <source>
        <dbReference type="ARBA" id="ARBA00023136"/>
    </source>
</evidence>
<dbReference type="GO" id="GO:0015297">
    <property type="term" value="F:antiporter activity"/>
    <property type="evidence" value="ECO:0007669"/>
    <property type="project" value="InterPro"/>
</dbReference>
<proteinExistence type="inferred from homology"/>
<keyword evidence="6 10" id="KW-0812">Transmembrane</keyword>
<evidence type="ECO:0000256" key="6">
    <source>
        <dbReference type="ARBA" id="ARBA00022692"/>
    </source>
</evidence>
<dbReference type="GO" id="GO:0046677">
    <property type="term" value="P:response to antibiotic"/>
    <property type="evidence" value="ECO:0007669"/>
    <property type="project" value="UniProtKB-KW"/>
</dbReference>
<keyword evidence="9" id="KW-0046">Antibiotic resistance</keyword>
<evidence type="ECO:0000256" key="3">
    <source>
        <dbReference type="ARBA" id="ARBA00022106"/>
    </source>
</evidence>
<dbReference type="NCBIfam" id="TIGR00797">
    <property type="entry name" value="matE"/>
    <property type="match status" value="1"/>
</dbReference>
<dbReference type="Pfam" id="PF01554">
    <property type="entry name" value="MatE"/>
    <property type="match status" value="2"/>
</dbReference>
<feature type="transmembrane region" description="Helical" evidence="10">
    <location>
        <begin position="99"/>
        <end position="121"/>
    </location>
</feature>
<evidence type="ECO:0000256" key="2">
    <source>
        <dbReference type="ARBA" id="ARBA00008417"/>
    </source>
</evidence>
<feature type="transmembrane region" description="Helical" evidence="10">
    <location>
        <begin position="363"/>
        <end position="384"/>
    </location>
</feature>
<comment type="subcellular location">
    <subcellularLocation>
        <location evidence="1">Cell membrane</location>
        <topology evidence="1">Multi-pass membrane protein</topology>
    </subcellularLocation>
</comment>
<feature type="transmembrane region" description="Helical" evidence="10">
    <location>
        <begin position="56"/>
        <end position="78"/>
    </location>
</feature>
<gene>
    <name evidence="11" type="ORF">KHX13_05265</name>
</gene>
<keyword evidence="4" id="KW-0813">Transport</keyword>
<dbReference type="PANTHER" id="PTHR43823:SF3">
    <property type="entry name" value="MULTIDRUG EXPORT PROTEIN MEPA"/>
    <property type="match status" value="1"/>
</dbReference>
<evidence type="ECO:0000256" key="7">
    <source>
        <dbReference type="ARBA" id="ARBA00022989"/>
    </source>
</evidence>
<evidence type="ECO:0000256" key="10">
    <source>
        <dbReference type="SAM" id="Phobius"/>
    </source>
</evidence>
<evidence type="ECO:0000256" key="5">
    <source>
        <dbReference type="ARBA" id="ARBA00022475"/>
    </source>
</evidence>
<dbReference type="CDD" id="cd13143">
    <property type="entry name" value="MATE_MepA_like"/>
    <property type="match status" value="1"/>
</dbReference>
<feature type="transmembrane region" description="Helical" evidence="10">
    <location>
        <begin position="260"/>
        <end position="282"/>
    </location>
</feature>
<dbReference type="InterPro" id="IPR045070">
    <property type="entry name" value="MATE_MepA-like"/>
</dbReference>
<feature type="transmembrane region" description="Helical" evidence="10">
    <location>
        <begin position="418"/>
        <end position="440"/>
    </location>
</feature>
<keyword evidence="7 10" id="KW-1133">Transmembrane helix</keyword>
<keyword evidence="5" id="KW-1003">Cell membrane</keyword>
<dbReference type="AlphaFoldDB" id="A0A943I1B3"/>
<evidence type="ECO:0000256" key="4">
    <source>
        <dbReference type="ARBA" id="ARBA00022448"/>
    </source>
</evidence>
<dbReference type="InterPro" id="IPR048279">
    <property type="entry name" value="MdtK-like"/>
</dbReference>
<accession>A0A943I1B3</accession>
<keyword evidence="8 10" id="KW-0472">Membrane</keyword>
<feature type="transmembrane region" description="Helical" evidence="10">
    <location>
        <begin position="23"/>
        <end position="44"/>
    </location>
</feature>
<evidence type="ECO:0000313" key="12">
    <source>
        <dbReference type="Proteomes" id="UP000754226"/>
    </source>
</evidence>
<comment type="similarity">
    <text evidence="2">Belongs to the multi antimicrobial extrusion (MATE) (TC 2.A.66.1) family. MepA subfamily.</text>
</comment>